<reference evidence="3" key="1">
    <citation type="submission" date="2020-10" db="EMBL/GenBank/DDBJ databases">
        <authorList>
            <person name="Sedaghatjoo S."/>
        </authorList>
    </citation>
    <scope>NUCLEOTIDE SEQUENCE</scope>
    <source>
        <strain evidence="3">AZH3</strain>
    </source>
</reference>
<dbReference type="SUPFAM" id="SSF64268">
    <property type="entry name" value="PX domain"/>
    <property type="match status" value="1"/>
</dbReference>
<organism evidence="3 4">
    <name type="scientific">Tilletia caries</name>
    <name type="common">wheat bunt fungus</name>
    <dbReference type="NCBI Taxonomy" id="13290"/>
    <lineage>
        <taxon>Eukaryota</taxon>
        <taxon>Fungi</taxon>
        <taxon>Dikarya</taxon>
        <taxon>Basidiomycota</taxon>
        <taxon>Ustilaginomycotina</taxon>
        <taxon>Exobasidiomycetes</taxon>
        <taxon>Tilletiales</taxon>
        <taxon>Tilletiaceae</taxon>
        <taxon>Tilletia</taxon>
    </lineage>
</organism>
<dbReference type="Gene3D" id="3.30.1520.10">
    <property type="entry name" value="Phox-like domain"/>
    <property type="match status" value="1"/>
</dbReference>
<feature type="region of interest" description="Disordered" evidence="1">
    <location>
        <begin position="1"/>
        <end position="91"/>
    </location>
</feature>
<dbReference type="PANTHER" id="PTHR47433:SF1">
    <property type="entry name" value="VACUOLAR PROTEIN SORTING-ASSOCIATED PROTEIN 17"/>
    <property type="match status" value="1"/>
</dbReference>
<dbReference type="EMBL" id="CAJHJG010006829">
    <property type="protein sequence ID" value="CAD6959772.1"/>
    <property type="molecule type" value="Genomic_DNA"/>
</dbReference>
<feature type="transmembrane region" description="Helical" evidence="2">
    <location>
        <begin position="156"/>
        <end position="175"/>
    </location>
</feature>
<dbReference type="Gene3D" id="1.20.1270.60">
    <property type="entry name" value="Arfaptin homology (AH) domain/BAR domain"/>
    <property type="match status" value="1"/>
</dbReference>
<protein>
    <recommendedName>
        <fullName evidence="5">PX domain-containing protein</fullName>
    </recommendedName>
</protein>
<feature type="compositionally biased region" description="Basic and acidic residues" evidence="1">
    <location>
        <begin position="798"/>
        <end position="813"/>
    </location>
</feature>
<dbReference type="InterPro" id="IPR053055">
    <property type="entry name" value="VPS17"/>
</dbReference>
<feature type="region of interest" description="Disordered" evidence="1">
    <location>
        <begin position="686"/>
        <end position="744"/>
    </location>
</feature>
<feature type="compositionally biased region" description="Acidic residues" evidence="1">
    <location>
        <begin position="862"/>
        <end position="871"/>
    </location>
</feature>
<comment type="caution">
    <text evidence="3">The sequence shown here is derived from an EMBL/GenBank/DDBJ whole genome shotgun (WGS) entry which is preliminary data.</text>
</comment>
<dbReference type="InterPro" id="IPR036871">
    <property type="entry name" value="PX_dom_sf"/>
</dbReference>
<name>A0ABN7JCH9_9BASI</name>
<feature type="compositionally biased region" description="Basic and acidic residues" evidence="1">
    <location>
        <begin position="1031"/>
        <end position="1042"/>
    </location>
</feature>
<feature type="compositionally biased region" description="Low complexity" evidence="1">
    <location>
        <begin position="368"/>
        <end position="384"/>
    </location>
</feature>
<sequence>MDSARTHHNGGSAAVQHDPLLGVGSAPPPAPDTSPSSRPPTPPTKAAFQQPLPRTSTANRLVPEHAQARTQPGHHPAAYYNPTPPAPPPSSAVAAAAAAAAAAAQHQQPRQFFVRVRITSVELLPRAVAFHLDATTNLPHFRASTYPRITRSYREFVLYALALTLHIPSIIIPAVPIPLPTLSHAASAAAPASERPTPEERHLKINLAKWLARLLEQPLVRDHLETRAFIESDYSYQPTPPKSASTAHGHSSNASAASTSAARKRWNSAVHAAASITGLPDRDFPDGIVHAIASGEGNGAAAFLLTSTATASAPQIDLGAGLGLPYGVFSTPANGSSGYASNSGGSGGGGGGTFSASRLSSFLKFGQSSSPSSPSTTTTSSITSANRLSTSRNLHDDDEDLVQARAEVTRLEMHFANAAIKADKVFGSTSALVGNLPSLGGGPDGVLASATGGKDGSSGGAGAGAGARAGVLQATYDLANKLHSLAMDEESRPTSVRGGLTRSLKSTAEMLRQSLKVEDAISNASTHSLLSALCYQSLNARSAKCALLQRNALVEEHNNALKQLALKKRDVDALRAGRGNGSTSRMRADMLLEELDEAARLERYLAHALSSLSATLTGSLVQHSRHAHTDLQGALLDHARSQLGLNRSLVGGLKALRRELGAIPSLDEVLEKEKKVAEERKRAFLADGGGAKSQGQGTVDQDQKGDGAVSESTSSLPTTSIRPASNPNPNPNTNTSTSTSFLPGTARTGSAAVLAAAGLGAQGSWHQRYAVMHTSRTLEEESTAEAERKGAMLAAAQKAEERERRRVEEEERRRRGGGGVVPPRGWEDEDGLVAGQGRASGPNSNLNSNGASQVPVPIAANGEEEDEDDDAPLGSKFRPAPVPAPLAPPALAPENPFLNAPSGGNGSGVLPPSEALHQQRNNNNNSSSSFLYPDSHGSAGGSTPGWGGPPPSTMATNGMPSPGFGSGPSPSAGFGGGYEQQQQQQQPPLQLPAQQDDWGSAPLSSSSSGFLGGAAAGVLNSSRFMGGRGGDGVEARGLEQDHAQGQGPQGQGQGFQRGPGSSLNQGGGGGGAPGGGGGGGGGGLFGRPRLSASDAARSLGGTF</sequence>
<keyword evidence="4" id="KW-1185">Reference proteome</keyword>
<keyword evidence="2" id="KW-0812">Transmembrane</keyword>
<evidence type="ECO:0000313" key="4">
    <source>
        <dbReference type="Proteomes" id="UP000836402"/>
    </source>
</evidence>
<feature type="compositionally biased region" description="Low complexity" evidence="1">
    <location>
        <begin position="958"/>
        <end position="972"/>
    </location>
</feature>
<evidence type="ECO:0008006" key="5">
    <source>
        <dbReference type="Google" id="ProtNLM"/>
    </source>
</evidence>
<feature type="region of interest" description="Disordered" evidence="1">
    <location>
        <begin position="365"/>
        <end position="396"/>
    </location>
</feature>
<accession>A0ABN7JCH9</accession>
<keyword evidence="2" id="KW-1133">Transmembrane helix</keyword>
<feature type="compositionally biased region" description="Pro residues" evidence="1">
    <location>
        <begin position="880"/>
        <end position="891"/>
    </location>
</feature>
<dbReference type="Proteomes" id="UP000836402">
    <property type="component" value="Unassembled WGS sequence"/>
</dbReference>
<proteinExistence type="predicted"/>
<dbReference type="InterPro" id="IPR027267">
    <property type="entry name" value="AH/BAR_dom_sf"/>
</dbReference>
<evidence type="ECO:0000313" key="3">
    <source>
        <dbReference type="EMBL" id="CAD6959772.1"/>
    </source>
</evidence>
<feature type="compositionally biased region" description="Gly residues" evidence="1">
    <location>
        <begin position="1047"/>
        <end position="1057"/>
    </location>
</feature>
<feature type="compositionally biased region" description="Low complexity" evidence="1">
    <location>
        <begin position="725"/>
        <end position="740"/>
    </location>
</feature>
<feature type="region of interest" description="Disordered" evidence="1">
    <location>
        <begin position="780"/>
        <end position="1103"/>
    </location>
</feature>
<feature type="compositionally biased region" description="Gly residues" evidence="1">
    <location>
        <begin position="1065"/>
        <end position="1085"/>
    </location>
</feature>
<feature type="compositionally biased region" description="Pro residues" evidence="1">
    <location>
        <begin position="26"/>
        <end position="43"/>
    </location>
</feature>
<feature type="region of interest" description="Disordered" evidence="1">
    <location>
        <begin position="239"/>
        <end position="260"/>
    </location>
</feature>
<feature type="compositionally biased region" description="Low complexity" evidence="1">
    <location>
        <begin position="980"/>
        <end position="1009"/>
    </location>
</feature>
<evidence type="ECO:0000256" key="2">
    <source>
        <dbReference type="SAM" id="Phobius"/>
    </source>
</evidence>
<dbReference type="PANTHER" id="PTHR47433">
    <property type="entry name" value="VACUOLAR PROTEIN SORTING-ASSOCIATED PROTEIN 17"/>
    <property type="match status" value="1"/>
</dbReference>
<feature type="compositionally biased region" description="Polar residues" evidence="1">
    <location>
        <begin position="841"/>
        <end position="852"/>
    </location>
</feature>
<feature type="compositionally biased region" description="Polar residues" evidence="1">
    <location>
        <begin position="710"/>
        <end position="723"/>
    </location>
</feature>
<gene>
    <name evidence="3" type="ORF">JKIAZH3_G6698</name>
</gene>
<keyword evidence="2" id="KW-0472">Membrane</keyword>
<evidence type="ECO:0000256" key="1">
    <source>
        <dbReference type="SAM" id="MobiDB-lite"/>
    </source>
</evidence>
<feature type="compositionally biased region" description="Low complexity" evidence="1">
    <location>
        <begin position="243"/>
        <end position="260"/>
    </location>
</feature>
<feature type="compositionally biased region" description="Low complexity" evidence="1">
    <location>
        <begin position="892"/>
        <end position="901"/>
    </location>
</feature>